<protein>
    <submittedName>
        <fullName evidence="2">Tannase/feruloyl esterase family alpha/beta hydrolase</fullName>
    </submittedName>
</protein>
<dbReference type="AlphaFoldDB" id="A0A5K3FWN3"/>
<feature type="region of interest" description="Disordered" evidence="1">
    <location>
        <begin position="45"/>
        <end position="65"/>
    </location>
</feature>
<evidence type="ECO:0000313" key="2">
    <source>
        <dbReference type="WBParaSite" id="MCU_012125-RA"/>
    </source>
</evidence>
<sequence length="65" mass="6853">PSSRCDATNTTVSAIHTDIERSHQRVSIGGGSYAGCYAMNALSHGTRGTRNETTPALFEPDNNAS</sequence>
<organism evidence="2">
    <name type="scientific">Mesocestoides corti</name>
    <name type="common">Flatworm</name>
    <dbReference type="NCBI Taxonomy" id="53468"/>
    <lineage>
        <taxon>Eukaryota</taxon>
        <taxon>Metazoa</taxon>
        <taxon>Spiralia</taxon>
        <taxon>Lophotrochozoa</taxon>
        <taxon>Platyhelminthes</taxon>
        <taxon>Cestoda</taxon>
        <taxon>Eucestoda</taxon>
        <taxon>Cyclophyllidea</taxon>
        <taxon>Mesocestoididae</taxon>
        <taxon>Mesocestoides</taxon>
    </lineage>
</organism>
<reference evidence="2" key="1">
    <citation type="submission" date="2019-11" db="UniProtKB">
        <authorList>
            <consortium name="WormBaseParasite"/>
        </authorList>
    </citation>
    <scope>IDENTIFICATION</scope>
</reference>
<evidence type="ECO:0000256" key="1">
    <source>
        <dbReference type="SAM" id="MobiDB-lite"/>
    </source>
</evidence>
<accession>A0A5K3FWN3</accession>
<proteinExistence type="predicted"/>
<dbReference type="WBParaSite" id="MCU_012125-RA">
    <property type="protein sequence ID" value="MCU_012125-RA"/>
    <property type="gene ID" value="MCU_012125"/>
</dbReference>
<name>A0A5K3FWN3_MESCO</name>